<feature type="region of interest" description="Disordered" evidence="1">
    <location>
        <begin position="337"/>
        <end position="369"/>
    </location>
</feature>
<feature type="domain" description="Flagellar hook-length control protein-like C-terminal" evidence="2">
    <location>
        <begin position="269"/>
        <end position="345"/>
    </location>
</feature>
<keyword evidence="4" id="KW-1185">Reference proteome</keyword>
<accession>A0ABN1A757</accession>
<dbReference type="Pfam" id="PF02120">
    <property type="entry name" value="Flg_hook"/>
    <property type="match status" value="1"/>
</dbReference>
<evidence type="ECO:0000313" key="3">
    <source>
        <dbReference type="EMBL" id="GAA0469244.1"/>
    </source>
</evidence>
<gene>
    <name evidence="3" type="ORF">GCM10009096_07720</name>
</gene>
<protein>
    <recommendedName>
        <fullName evidence="2">Flagellar hook-length control protein-like C-terminal domain-containing protein</fullName>
    </recommendedName>
</protein>
<feature type="compositionally biased region" description="Polar residues" evidence="1">
    <location>
        <begin position="337"/>
        <end position="348"/>
    </location>
</feature>
<dbReference type="EMBL" id="BAAAEM010000002">
    <property type="protein sequence ID" value="GAA0469244.1"/>
    <property type="molecule type" value="Genomic_DNA"/>
</dbReference>
<reference evidence="3 4" key="1">
    <citation type="journal article" date="2019" name="Int. J. Syst. Evol. Microbiol.">
        <title>The Global Catalogue of Microorganisms (GCM) 10K type strain sequencing project: providing services to taxonomists for standard genome sequencing and annotation.</title>
        <authorList>
            <consortium name="The Broad Institute Genomics Platform"/>
            <consortium name="The Broad Institute Genome Sequencing Center for Infectious Disease"/>
            <person name="Wu L."/>
            <person name="Ma J."/>
        </authorList>
    </citation>
    <scope>NUCLEOTIDE SEQUENCE [LARGE SCALE GENOMIC DNA]</scope>
    <source>
        <strain evidence="3 4">JCM 14162</strain>
    </source>
</reference>
<dbReference type="Gene3D" id="3.30.750.140">
    <property type="match status" value="1"/>
</dbReference>
<proteinExistence type="predicted"/>
<evidence type="ECO:0000259" key="2">
    <source>
        <dbReference type="Pfam" id="PF02120"/>
    </source>
</evidence>
<dbReference type="InterPro" id="IPR021136">
    <property type="entry name" value="Flagellar_hook_control-like_C"/>
</dbReference>
<organism evidence="3 4">
    <name type="scientific">Parasphingorhabdus litoris</name>
    <dbReference type="NCBI Taxonomy" id="394733"/>
    <lineage>
        <taxon>Bacteria</taxon>
        <taxon>Pseudomonadati</taxon>
        <taxon>Pseudomonadota</taxon>
        <taxon>Alphaproteobacteria</taxon>
        <taxon>Sphingomonadales</taxon>
        <taxon>Sphingomonadaceae</taxon>
        <taxon>Parasphingorhabdus</taxon>
    </lineage>
</organism>
<evidence type="ECO:0000313" key="4">
    <source>
        <dbReference type="Proteomes" id="UP001500713"/>
    </source>
</evidence>
<sequence>MNDLFRLFENFGPKTIKVAHPQVSDSLQEQAFELRFADASSAMDEALFDDEPLAAMVTGQEKVDRLSSELSFQPEGIGNADQSFAQSVIAGASDVSAIAPDEEMKSAEKLQHSATKTDDFGDQNLRLALADATKTLYSEKILSPLLLREPTIASSSDEADAASSLGPVFPAGTKTLSGNRVEQIITQETIKGLAALDDGTSLPARTFDSANISMPSAQSAAHFSAMEIAGLSQKAARTGTVIATPLDTLDIETGDQWIGRLGMEVSRLAGEKTTLSFQLKPNNLGKLQVEITSDGAGNIVRLETESETARQLIVGAQGRLEQDIRLGGSKLVRVDVTSQEQSQPQTGDHNADSQARRPAAEQRGYGVSEGSLVEPVTLPAFGSKFGSQFGERYA</sequence>
<name>A0ABN1A757_9SPHN</name>
<dbReference type="InterPro" id="IPR038610">
    <property type="entry name" value="FliK-like_C_sf"/>
</dbReference>
<dbReference type="CDD" id="cd17470">
    <property type="entry name" value="T3SS_Flik_C"/>
    <property type="match status" value="1"/>
</dbReference>
<dbReference type="Proteomes" id="UP001500713">
    <property type="component" value="Unassembled WGS sequence"/>
</dbReference>
<evidence type="ECO:0000256" key="1">
    <source>
        <dbReference type="SAM" id="MobiDB-lite"/>
    </source>
</evidence>
<feature type="compositionally biased region" description="Basic and acidic residues" evidence="1">
    <location>
        <begin position="349"/>
        <end position="360"/>
    </location>
</feature>
<comment type="caution">
    <text evidence="3">The sequence shown here is derived from an EMBL/GenBank/DDBJ whole genome shotgun (WGS) entry which is preliminary data.</text>
</comment>